<gene>
    <name evidence="1" type="ORF">T551_03127</name>
</gene>
<name>A0A0W4ZFI0_PNEJ7</name>
<proteinExistence type="predicted"/>
<dbReference type="Proteomes" id="UP000053447">
    <property type="component" value="Unassembled WGS sequence"/>
</dbReference>
<sequence length="312" mass="35763">MTAFYKAYSQKVNNTGIIPEITLNRSMSIHFPLSIDKNRKKRFTSSGISYKQHESYNDFGSLSVDSLQHASSCQALPSSPSCDIKIRLSELSTYVPSKKSKLFRRVLLSIQRKKNIFMFRNNLFSRFYISQFIQQTINLLCSFNVRKNEVLNSFDCYKSFLEEEYWRRILLQEILMLSFFTQPIKQEQVLNNIRPDLSNTVEDTDNFIIKPSVSTCPVTPTLQSSSSSTASASLSSTNYAPFGSKLFPLFYNINQLSPGDFQSSPEKTSIIYTGDENLNSNVSFSSDNCKLYIHDTYKDFLPKKQEIKIGIL</sequence>
<keyword evidence="2" id="KW-1185">Reference proteome</keyword>
<comment type="caution">
    <text evidence="1">The sequence shown here is derived from an EMBL/GenBank/DDBJ whole genome shotgun (WGS) entry which is preliminary data.</text>
</comment>
<dbReference type="GeneID" id="28941645"/>
<evidence type="ECO:0000313" key="2">
    <source>
        <dbReference type="Proteomes" id="UP000053447"/>
    </source>
</evidence>
<protein>
    <submittedName>
        <fullName evidence="1">Uncharacterized protein</fullName>
    </submittedName>
</protein>
<dbReference type="AlphaFoldDB" id="A0A0W4ZFI0"/>
<dbReference type="RefSeq" id="XP_018228289.1">
    <property type="nucleotide sequence ID" value="XM_018375390.1"/>
</dbReference>
<evidence type="ECO:0000313" key="1">
    <source>
        <dbReference type="EMBL" id="KTW27133.1"/>
    </source>
</evidence>
<dbReference type="VEuPathDB" id="FungiDB:T551_03127"/>
<organism evidence="1 2">
    <name type="scientific">Pneumocystis jirovecii (strain RU7)</name>
    <name type="common">Human pneumocystis pneumonia agent</name>
    <dbReference type="NCBI Taxonomy" id="1408657"/>
    <lineage>
        <taxon>Eukaryota</taxon>
        <taxon>Fungi</taxon>
        <taxon>Dikarya</taxon>
        <taxon>Ascomycota</taxon>
        <taxon>Taphrinomycotina</taxon>
        <taxon>Pneumocystomycetes</taxon>
        <taxon>Pneumocystaceae</taxon>
        <taxon>Pneumocystis</taxon>
    </lineage>
</organism>
<reference evidence="2" key="1">
    <citation type="journal article" date="2016" name="Nat. Commun.">
        <title>Genome analysis of three Pneumocystis species reveals adaptation mechanisms to life exclusively in mammalian hosts.</title>
        <authorList>
            <person name="Ma L."/>
            <person name="Chen Z."/>
            <person name="Huang D.W."/>
            <person name="Kutty G."/>
            <person name="Ishihara M."/>
            <person name="Wang H."/>
            <person name="Abouelleil A."/>
            <person name="Bishop L."/>
            <person name="Davey E."/>
            <person name="Deng R."/>
            <person name="Deng X."/>
            <person name="Fan L."/>
            <person name="Fantoni G."/>
            <person name="Fitzgerald M."/>
            <person name="Gogineni E."/>
            <person name="Goldberg J.M."/>
            <person name="Handley G."/>
            <person name="Hu X."/>
            <person name="Huber C."/>
            <person name="Jiao X."/>
            <person name="Jones K."/>
            <person name="Levin J.Z."/>
            <person name="Liu Y."/>
            <person name="Macdonald P."/>
            <person name="Melnikov A."/>
            <person name="Raley C."/>
            <person name="Sassi M."/>
            <person name="Sherman B.T."/>
            <person name="Song X."/>
            <person name="Sykes S."/>
            <person name="Tran B."/>
            <person name="Walsh L."/>
            <person name="Xia Y."/>
            <person name="Yang J."/>
            <person name="Young S."/>
            <person name="Zeng Q."/>
            <person name="Zheng X."/>
            <person name="Stephens R."/>
            <person name="Nusbaum C."/>
            <person name="Birren B.W."/>
            <person name="Azadi P."/>
            <person name="Lempicki R.A."/>
            <person name="Cuomo C.A."/>
            <person name="Kovacs J.A."/>
        </authorList>
    </citation>
    <scope>NUCLEOTIDE SEQUENCE [LARGE SCALE GENOMIC DNA]</scope>
    <source>
        <strain evidence="2">RU7</strain>
    </source>
</reference>
<dbReference type="OrthoDB" id="5366636at2759"/>
<dbReference type="EMBL" id="LFWA01000015">
    <property type="protein sequence ID" value="KTW27133.1"/>
    <property type="molecule type" value="Genomic_DNA"/>
</dbReference>
<accession>A0A0W4ZFI0</accession>